<evidence type="ECO:0000313" key="3">
    <source>
        <dbReference type="EMBL" id="KPV50737.1"/>
    </source>
</evidence>
<keyword evidence="4" id="KW-1185">Reference proteome</keyword>
<comment type="caution">
    <text evidence="3">The sequence shown here is derived from an EMBL/GenBank/DDBJ whole genome shotgun (WGS) entry which is preliminary data.</text>
</comment>
<reference evidence="3 4" key="1">
    <citation type="submission" date="2015-09" db="EMBL/GenBank/DDBJ databases">
        <title>Draft genome sequence of Kouleothrix aurantiaca JCM 19913.</title>
        <authorList>
            <person name="Hemp J."/>
        </authorList>
    </citation>
    <scope>NUCLEOTIDE SEQUENCE [LARGE SCALE GENOMIC DNA]</scope>
    <source>
        <strain evidence="3 4">COM-B</strain>
    </source>
</reference>
<keyword evidence="2" id="KW-1133">Transmembrane helix</keyword>
<protein>
    <submittedName>
        <fullName evidence="3">Uncharacterized protein</fullName>
    </submittedName>
</protein>
<evidence type="ECO:0000256" key="2">
    <source>
        <dbReference type="SAM" id="Phobius"/>
    </source>
</evidence>
<feature type="region of interest" description="Disordered" evidence="1">
    <location>
        <begin position="1"/>
        <end position="23"/>
    </location>
</feature>
<dbReference type="AlphaFoldDB" id="A0A0P9H9C9"/>
<feature type="transmembrane region" description="Helical" evidence="2">
    <location>
        <begin position="32"/>
        <end position="54"/>
    </location>
</feature>
<keyword evidence="2" id="KW-0472">Membrane</keyword>
<keyword evidence="2" id="KW-0812">Transmembrane</keyword>
<name>A0A0P9H9C9_9CHLR</name>
<organism evidence="3 4">
    <name type="scientific">Kouleothrix aurantiaca</name>
    <dbReference type="NCBI Taxonomy" id="186479"/>
    <lineage>
        <taxon>Bacteria</taxon>
        <taxon>Bacillati</taxon>
        <taxon>Chloroflexota</taxon>
        <taxon>Chloroflexia</taxon>
        <taxon>Chloroflexales</taxon>
        <taxon>Roseiflexineae</taxon>
        <taxon>Roseiflexaceae</taxon>
        <taxon>Kouleothrix</taxon>
    </lineage>
</organism>
<gene>
    <name evidence="3" type="ORF">SE17_25160</name>
</gene>
<evidence type="ECO:0000313" key="4">
    <source>
        <dbReference type="Proteomes" id="UP000050509"/>
    </source>
</evidence>
<proteinExistence type="predicted"/>
<dbReference type="Proteomes" id="UP000050509">
    <property type="component" value="Unassembled WGS sequence"/>
</dbReference>
<evidence type="ECO:0000256" key="1">
    <source>
        <dbReference type="SAM" id="MobiDB-lite"/>
    </source>
</evidence>
<accession>A0A0P9H9C9</accession>
<dbReference type="EMBL" id="LJCR01001237">
    <property type="protein sequence ID" value="KPV50737.1"/>
    <property type="molecule type" value="Genomic_DNA"/>
</dbReference>
<sequence>MDKKQSGAPPKNRPAVVPQEARPAARRRVRSWTGFAELIIASFVAGAGIGARIASTWRLRRQRSAAAGASAAATRFSPEMNVVTYTPLDEDFPGILAGKVVEYILEWRRDPRLILLGRREMLELRRQSDQRIYVLLVENGPRVYFQTVRVLEVREESFLDVVG</sequence>